<evidence type="ECO:0000313" key="2">
    <source>
        <dbReference type="EMBL" id="EFW90545.1"/>
    </source>
</evidence>
<evidence type="ECO:0000313" key="3">
    <source>
        <dbReference type="EMBL" id="SHK76939.1"/>
    </source>
</evidence>
<dbReference type="InterPro" id="IPR005240">
    <property type="entry name" value="DUF389"/>
</dbReference>
<feature type="transmembrane region" description="Helical" evidence="1">
    <location>
        <begin position="112"/>
        <end position="130"/>
    </location>
</feature>
<feature type="transmembrane region" description="Helical" evidence="1">
    <location>
        <begin position="275"/>
        <end position="293"/>
    </location>
</feature>
<keyword evidence="5" id="KW-1185">Reference proteome</keyword>
<keyword evidence="1" id="KW-0472">Membrane</keyword>
<reference evidence="2 4" key="1">
    <citation type="journal article" date="2014" name="ISME J.">
        <title>Trehalose/2-sulfotrehalose biosynthesis and glycine-betaine uptake are widely spread mechanisms for osmoadaptation in the Halobacteriales.</title>
        <authorList>
            <person name="Youssef N.H."/>
            <person name="Savage-Ashlock K.N."/>
            <person name="McCully A.L."/>
            <person name="Luedtke B."/>
            <person name="Shaw E.I."/>
            <person name="Hoff W.D."/>
            <person name="Elshahed M.S."/>
        </authorList>
    </citation>
    <scope>NUCLEOTIDE SEQUENCE [LARGE SCALE GENOMIC DNA]</scope>
    <source>
        <strain evidence="2 4">DX253</strain>
    </source>
</reference>
<feature type="transmembrane region" description="Helical" evidence="1">
    <location>
        <begin position="136"/>
        <end position="158"/>
    </location>
</feature>
<dbReference type="Proteomes" id="UP000003751">
    <property type="component" value="Unassembled WGS sequence"/>
</dbReference>
<dbReference type="PANTHER" id="PTHR20992">
    <property type="entry name" value="AT15442P-RELATED"/>
    <property type="match status" value="1"/>
</dbReference>
<dbReference type="NCBIfam" id="TIGR00341">
    <property type="entry name" value="TIGR00341 family protein"/>
    <property type="match status" value="1"/>
</dbReference>
<dbReference type="Proteomes" id="UP000184203">
    <property type="component" value="Unassembled WGS sequence"/>
</dbReference>
<keyword evidence="1" id="KW-0812">Transmembrane</keyword>
<dbReference type="EMBL" id="FRAN01000003">
    <property type="protein sequence ID" value="SHK76939.1"/>
    <property type="molecule type" value="Genomic_DNA"/>
</dbReference>
<feature type="transmembrane region" description="Helical" evidence="1">
    <location>
        <begin position="215"/>
        <end position="232"/>
    </location>
</feature>
<dbReference type="Pfam" id="PF04087">
    <property type="entry name" value="DUF389"/>
    <property type="match status" value="1"/>
</dbReference>
<keyword evidence="1" id="KW-1133">Transmembrane helix</keyword>
<gene>
    <name evidence="3" type="ORF">SAMN05444342_2122</name>
    <name evidence="2" type="ORF">ZOD2009_18844</name>
</gene>
<feature type="transmembrane region" description="Helical" evidence="1">
    <location>
        <begin position="239"/>
        <end position="263"/>
    </location>
</feature>
<organism evidence="2 4">
    <name type="scientific">Haladaptatus paucihalophilus DX253</name>
    <dbReference type="NCBI Taxonomy" id="797209"/>
    <lineage>
        <taxon>Archaea</taxon>
        <taxon>Methanobacteriati</taxon>
        <taxon>Methanobacteriota</taxon>
        <taxon>Stenosarchaea group</taxon>
        <taxon>Halobacteria</taxon>
        <taxon>Halobacteriales</taxon>
        <taxon>Haladaptataceae</taxon>
        <taxon>Haladaptatus</taxon>
    </lineage>
</organism>
<evidence type="ECO:0000313" key="4">
    <source>
        <dbReference type="Proteomes" id="UP000003751"/>
    </source>
</evidence>
<name>E7QY79_HALPU</name>
<dbReference type="PANTHER" id="PTHR20992:SF9">
    <property type="entry name" value="AT15442P-RELATED"/>
    <property type="match status" value="1"/>
</dbReference>
<dbReference type="AlphaFoldDB" id="E7QY79"/>
<dbReference type="PATRIC" id="fig|797209.4.peg.3694"/>
<dbReference type="STRING" id="797209.GCA_000376445_02875"/>
<dbReference type="EMBL" id="AEMG01000025">
    <property type="protein sequence ID" value="EFW90545.1"/>
    <property type="molecule type" value="Genomic_DNA"/>
</dbReference>
<feature type="transmembrane region" description="Helical" evidence="1">
    <location>
        <begin position="314"/>
        <end position="334"/>
    </location>
</feature>
<accession>E7QY79</accession>
<sequence>MRLVQILVPRGKRTDVLDALDEEGVDYAVFDETGRTEFTALVTFPVPPSAVEPILEKLRDVGIEEDAFTIVLQPETVVSRRIGELKRRYAGVNIAREELRDRASEMAPDRSTFFSMTVISTIIAATGLLLNSSAVIIGAMVIAPLMGPAMAASVGTVVDEPDLVSRGVWYQITGLLVAIASAALFGFLVQGTVLIPPGIDIRTIPAVTERFTPNFLSLLLALGAGAAGVISLMRGSGSVIVGVMIAVALVPPAATVGLGIAWLDFGVALGATVNVLVNLLSINLTALALLWVSGYRPERIRSVGEARSRTLARIAVILVAIAVLSLGLGLVTYGTNRTTVYQEQANDEIHSLFNGENAPYAEYQLVNSSVTYRPIEFYQGKPAQVRIVTDPPGQPPDGIAQRIDRDITRRTGQKTTVEVVFVQSQESS</sequence>
<protein>
    <submittedName>
        <fullName evidence="3">TIGR00341 family protein</fullName>
    </submittedName>
</protein>
<dbReference type="eggNOG" id="arCOG02264">
    <property type="taxonomic scope" value="Archaea"/>
</dbReference>
<proteinExistence type="predicted"/>
<dbReference type="OrthoDB" id="3266at2157"/>
<evidence type="ECO:0000256" key="1">
    <source>
        <dbReference type="SAM" id="Phobius"/>
    </source>
</evidence>
<feature type="transmembrane region" description="Helical" evidence="1">
    <location>
        <begin position="170"/>
        <end position="195"/>
    </location>
</feature>
<evidence type="ECO:0000313" key="5">
    <source>
        <dbReference type="Proteomes" id="UP000184203"/>
    </source>
</evidence>
<reference evidence="5" key="2">
    <citation type="submission" date="2016-11" db="EMBL/GenBank/DDBJ databases">
        <authorList>
            <person name="Varghese N."/>
            <person name="Submissions S."/>
        </authorList>
    </citation>
    <scope>NUCLEOTIDE SEQUENCE [LARGE SCALE GENOMIC DNA]</scope>
    <source>
        <strain evidence="5">DX253</strain>
    </source>
</reference>
<reference evidence="3" key="3">
    <citation type="submission" date="2016-11" db="EMBL/GenBank/DDBJ databases">
        <authorList>
            <person name="Jaros S."/>
            <person name="Januszkiewicz K."/>
            <person name="Wedrychowicz H."/>
        </authorList>
    </citation>
    <scope>NUCLEOTIDE SEQUENCE [LARGE SCALE GENOMIC DNA]</scope>
    <source>
        <strain evidence="3">DX253</strain>
    </source>
</reference>
<dbReference type="RefSeq" id="WP_007982460.1">
    <property type="nucleotide sequence ID" value="NZ_AEMG01000025.1"/>
</dbReference>